<dbReference type="RefSeq" id="XP_003099342.2">
    <property type="nucleotide sequence ID" value="XM_003099294.2"/>
</dbReference>
<dbReference type="InParanoid" id="E3MX06"/>
<dbReference type="GeneID" id="9804778"/>
<dbReference type="PROSITE" id="PS50280">
    <property type="entry name" value="SET"/>
    <property type="match status" value="1"/>
</dbReference>
<keyword evidence="3" id="KW-1185">Reference proteome</keyword>
<dbReference type="Gene3D" id="2.170.270.10">
    <property type="entry name" value="SET domain"/>
    <property type="match status" value="1"/>
</dbReference>
<dbReference type="KEGG" id="crq:GCK72_000459"/>
<proteinExistence type="predicted"/>
<feature type="domain" description="SET" evidence="1">
    <location>
        <begin position="316"/>
        <end position="461"/>
    </location>
</feature>
<organism evidence="3">
    <name type="scientific">Caenorhabditis remanei</name>
    <name type="common">Caenorhabditis vulgaris</name>
    <dbReference type="NCBI Taxonomy" id="31234"/>
    <lineage>
        <taxon>Eukaryota</taxon>
        <taxon>Metazoa</taxon>
        <taxon>Ecdysozoa</taxon>
        <taxon>Nematoda</taxon>
        <taxon>Chromadorea</taxon>
        <taxon>Rhabditida</taxon>
        <taxon>Rhabditina</taxon>
        <taxon>Rhabditomorpha</taxon>
        <taxon>Rhabditoidea</taxon>
        <taxon>Rhabditidae</taxon>
        <taxon>Peloderinae</taxon>
        <taxon>Caenorhabditis</taxon>
    </lineage>
</organism>
<sequence length="543" mass="62513">MLSAKEKQEDLKKQARLLEEWNKRMPVPIQSKVFISKDLPFEPEDDFFAYNQMEYSERRKMIAKNLKIVSRDDNSTHLKAHRLVKTSVKRDSQLAKNWKFRLVDDPDSIAKMFRVLGQRSMISQNREEELNNDKDQDETVPENILDYLPTYRSPEKRILLMKNLTFNKKNPIPVYCDLPFDLKNLENINIPNALVFDYTDINFINQFTEPNLTRALDMSKEGDNTIKCTCHDENGETVPCYDNVSCPCYRVNQVMRSFQEKRNNCSYTEFSSFKPILFTGTHSHFYRHVGFACSELCGCKGNCTNNALLLPNKRLFPIEVFRNNEILGFGVRTLSMIPAGTPVMEFTGEIVGDQLTPGAHWDNGDYAYQISYRDDEQLRNLIKKLNFTPEYEKLIVKLSQKKYYIDPKVQGNVGRMACHSCASNLEWVRVFQKSLSPAHVHLVMVSMVNITAGTPLTIDYGATYTKQRFESACMCGSFACLNGPDAATYSKAMTLKLSMCHKTLYDAQIKEWRQVIKPAPIESNNEANNENNLPEIVEITEKS</sequence>
<gene>
    <name evidence="2" type="primary">Cre-set-32</name>
    <name evidence="2" type="ORF">CRE_09687</name>
</gene>
<dbReference type="SMART" id="SM00317">
    <property type="entry name" value="SET"/>
    <property type="match status" value="1"/>
</dbReference>
<dbReference type="SUPFAM" id="SSF82199">
    <property type="entry name" value="SET domain"/>
    <property type="match status" value="1"/>
</dbReference>
<dbReference type="InterPro" id="IPR001214">
    <property type="entry name" value="SET_dom"/>
</dbReference>
<dbReference type="HOGENOM" id="CLU_022905_1_0_1"/>
<accession>E3MX06</accession>
<dbReference type="AlphaFoldDB" id="E3MX06"/>
<dbReference type="PANTHER" id="PTHR47250">
    <property type="entry name" value="HISTONE-LYSINE N-METHYLTRANSFERASE SET-6"/>
    <property type="match status" value="1"/>
</dbReference>
<dbReference type="OrthoDB" id="1045173at2759"/>
<dbReference type="EMBL" id="DS268489">
    <property type="protein sequence ID" value="EFP11434.1"/>
    <property type="molecule type" value="Genomic_DNA"/>
</dbReference>
<name>E3MX06_CAERE</name>
<dbReference type="STRING" id="31234.E3MX06"/>
<dbReference type="InterPro" id="IPR046341">
    <property type="entry name" value="SET_dom_sf"/>
</dbReference>
<dbReference type="InterPro" id="IPR053105">
    <property type="entry name" value="Class_V-like_SAM-MTase"/>
</dbReference>
<dbReference type="PANTHER" id="PTHR47250:SF2">
    <property type="entry name" value="SET DOMAIN-CONTAINING PROTEIN"/>
    <property type="match status" value="1"/>
</dbReference>
<reference evidence="2" key="1">
    <citation type="submission" date="2007-07" db="EMBL/GenBank/DDBJ databases">
        <title>PCAP assembly of the Caenorhabditis remanei genome.</title>
        <authorList>
            <consortium name="The Caenorhabditis remanei Sequencing Consortium"/>
            <person name="Wilson R.K."/>
        </authorList>
    </citation>
    <scope>NUCLEOTIDE SEQUENCE [LARGE SCALE GENOMIC DNA]</scope>
    <source>
        <strain evidence="2">PB4641</strain>
    </source>
</reference>
<dbReference type="Pfam" id="PF00856">
    <property type="entry name" value="SET"/>
    <property type="match status" value="1"/>
</dbReference>
<evidence type="ECO:0000313" key="3">
    <source>
        <dbReference type="Proteomes" id="UP000008281"/>
    </source>
</evidence>
<evidence type="ECO:0000313" key="2">
    <source>
        <dbReference type="EMBL" id="EFP11434.1"/>
    </source>
</evidence>
<protein>
    <submittedName>
        <fullName evidence="2">CRE-SET-32 protein</fullName>
    </submittedName>
</protein>
<dbReference type="eggNOG" id="KOG1082">
    <property type="taxonomic scope" value="Eukaryota"/>
</dbReference>
<dbReference type="CTD" id="9804778"/>
<dbReference type="OMA" id="CYENENC"/>
<evidence type="ECO:0000259" key="1">
    <source>
        <dbReference type="PROSITE" id="PS50280"/>
    </source>
</evidence>
<dbReference type="Proteomes" id="UP000008281">
    <property type="component" value="Unassembled WGS sequence"/>
</dbReference>